<proteinExistence type="predicted"/>
<dbReference type="STRING" id="1798382.A3D77_07395"/>
<dbReference type="EMBL" id="MFJL01000041">
    <property type="protein sequence ID" value="OGG12853.1"/>
    <property type="molecule type" value="Genomic_DNA"/>
</dbReference>
<evidence type="ECO:0000313" key="1">
    <source>
        <dbReference type="EMBL" id="OGG12853.1"/>
    </source>
</evidence>
<reference evidence="1 2" key="1">
    <citation type="journal article" date="2016" name="Nat. Commun.">
        <title>Thousands of microbial genomes shed light on interconnected biogeochemical processes in an aquifer system.</title>
        <authorList>
            <person name="Anantharaman K."/>
            <person name="Brown C.T."/>
            <person name="Hug L.A."/>
            <person name="Sharon I."/>
            <person name="Castelle C.J."/>
            <person name="Probst A.J."/>
            <person name="Thomas B.C."/>
            <person name="Singh A."/>
            <person name="Wilkins M.J."/>
            <person name="Karaoz U."/>
            <person name="Brodie E.L."/>
            <person name="Williams K.H."/>
            <person name="Hubbard S.S."/>
            <person name="Banfield J.F."/>
        </authorList>
    </citation>
    <scope>NUCLEOTIDE SEQUENCE [LARGE SCALE GENOMIC DNA]</scope>
</reference>
<dbReference type="AlphaFoldDB" id="A0A1F5ZKF9"/>
<name>A0A1F5ZKF9_9BACT</name>
<dbReference type="Proteomes" id="UP000176923">
    <property type="component" value="Unassembled WGS sequence"/>
</dbReference>
<evidence type="ECO:0000313" key="2">
    <source>
        <dbReference type="Proteomes" id="UP000176923"/>
    </source>
</evidence>
<evidence type="ECO:0008006" key="3">
    <source>
        <dbReference type="Google" id="ProtNLM"/>
    </source>
</evidence>
<accession>A0A1F5ZKF9</accession>
<gene>
    <name evidence="1" type="ORF">A3D77_07395</name>
</gene>
<organism evidence="1 2">
    <name type="scientific">Candidatus Gottesmanbacteria bacterium RIFCSPHIGHO2_02_FULL_39_11</name>
    <dbReference type="NCBI Taxonomy" id="1798382"/>
    <lineage>
        <taxon>Bacteria</taxon>
        <taxon>Candidatus Gottesmaniibacteriota</taxon>
    </lineage>
</organism>
<comment type="caution">
    <text evidence="1">The sequence shown here is derived from an EMBL/GenBank/DDBJ whole genome shotgun (WGS) entry which is preliminary data.</text>
</comment>
<protein>
    <recommendedName>
        <fullName evidence="3">Methyltransferase FkbM domain-containing protein</fullName>
    </recommendedName>
</protein>
<sequence length="292" mass="33297">MKSFFIKKIENTLLNILAKNNQSIKREINNNQILQKQLFAFYQSLKNDRKKLPIFKNTGFRVFSQNDEDGLFLYIFALIGFTNKICIDIAFGSPYGANVTNLICNWDFTGLLIEGKNTEDSINFFGTHPDTWIYPPKIIKAWVTKDNVNQLIKDNGIVGEIDLFSLDLDGIDYWILKNLNVVSPRVIILEYMNIFGPNIAVTVPYKSDFDRSNIHPDFFGASLGAFVKLGKKKGYRLVGCNKYGFNAFFMRNDLGKKEFPEVSISSCLNHPVVLEGRKNRLPAVKNLGWIAV</sequence>